<evidence type="ECO:0000256" key="1">
    <source>
        <dbReference type="SAM" id="SignalP"/>
    </source>
</evidence>
<reference evidence="2 3" key="1">
    <citation type="submission" date="2015-09" db="EMBL/GenBank/DDBJ databases">
        <title>Draft genome of the parasitic nematode Teladorsagia circumcincta isolate WARC Sus (inbred).</title>
        <authorList>
            <person name="Mitreva M."/>
        </authorList>
    </citation>
    <scope>NUCLEOTIDE SEQUENCE [LARGE SCALE GENOMIC DNA]</scope>
    <source>
        <strain evidence="2 3">S</strain>
    </source>
</reference>
<feature type="signal peptide" evidence="1">
    <location>
        <begin position="1"/>
        <end position="19"/>
    </location>
</feature>
<organism evidence="2 3">
    <name type="scientific">Teladorsagia circumcincta</name>
    <name type="common">Brown stomach worm</name>
    <name type="synonym">Ostertagia circumcincta</name>
    <dbReference type="NCBI Taxonomy" id="45464"/>
    <lineage>
        <taxon>Eukaryota</taxon>
        <taxon>Metazoa</taxon>
        <taxon>Ecdysozoa</taxon>
        <taxon>Nematoda</taxon>
        <taxon>Chromadorea</taxon>
        <taxon>Rhabditida</taxon>
        <taxon>Rhabditina</taxon>
        <taxon>Rhabditomorpha</taxon>
        <taxon>Strongyloidea</taxon>
        <taxon>Trichostrongylidae</taxon>
        <taxon>Teladorsagia</taxon>
    </lineage>
</organism>
<name>A0A2G9UEU2_TELCI</name>
<evidence type="ECO:0000313" key="3">
    <source>
        <dbReference type="Proteomes" id="UP000230423"/>
    </source>
</evidence>
<dbReference type="EMBL" id="KZ346928">
    <property type="protein sequence ID" value="PIO68785.1"/>
    <property type="molecule type" value="Genomic_DNA"/>
</dbReference>
<sequence length="102" mass="10394">MFRYAVALLAAFVVYEVACQTGGSRNNGTGNSTINGTGGGNGTDGGDEVFIYYISADFVSGVLYEVVNALLGLIYALGGFGGGDGEDFGGNPTNSTNQTSPY</sequence>
<accession>A0A2G9UEU2</accession>
<protein>
    <submittedName>
        <fullName evidence="2">Uncharacterized protein</fullName>
    </submittedName>
</protein>
<keyword evidence="3" id="KW-1185">Reference proteome</keyword>
<gene>
    <name evidence="2" type="ORF">TELCIR_09412</name>
</gene>
<dbReference type="AlphaFoldDB" id="A0A2G9UEU2"/>
<proteinExistence type="predicted"/>
<feature type="chain" id="PRO_5013856562" evidence="1">
    <location>
        <begin position="20"/>
        <end position="102"/>
    </location>
</feature>
<keyword evidence="1" id="KW-0732">Signal</keyword>
<evidence type="ECO:0000313" key="2">
    <source>
        <dbReference type="EMBL" id="PIO68785.1"/>
    </source>
</evidence>
<dbReference type="Proteomes" id="UP000230423">
    <property type="component" value="Unassembled WGS sequence"/>
</dbReference>